<dbReference type="SUPFAM" id="SSF55874">
    <property type="entry name" value="ATPase domain of HSP90 chaperone/DNA topoisomerase II/histidine kinase"/>
    <property type="match status" value="1"/>
</dbReference>
<dbReference type="PANTHER" id="PTHR42878">
    <property type="entry name" value="TWO-COMPONENT HISTIDINE KINASE"/>
    <property type="match status" value="1"/>
</dbReference>
<proteinExistence type="predicted"/>
<dbReference type="GO" id="GO:0005524">
    <property type="term" value="F:ATP binding"/>
    <property type="evidence" value="ECO:0007669"/>
    <property type="project" value="UniProtKB-KW"/>
</dbReference>
<name>A0A1I4U4X5_9BURK</name>
<evidence type="ECO:0000256" key="4">
    <source>
        <dbReference type="ARBA" id="ARBA00022741"/>
    </source>
</evidence>
<dbReference type="GO" id="GO:0000155">
    <property type="term" value="F:phosphorelay sensor kinase activity"/>
    <property type="evidence" value="ECO:0007669"/>
    <property type="project" value="InterPro"/>
</dbReference>
<feature type="domain" description="Histidine kinase" evidence="9">
    <location>
        <begin position="265"/>
        <end position="465"/>
    </location>
</feature>
<keyword evidence="11" id="KW-1185">Reference proteome</keyword>
<dbReference type="InterPro" id="IPR036890">
    <property type="entry name" value="HATPase_C_sf"/>
</dbReference>
<evidence type="ECO:0000313" key="10">
    <source>
        <dbReference type="EMBL" id="SFM84068.1"/>
    </source>
</evidence>
<dbReference type="GO" id="GO:0007234">
    <property type="term" value="P:osmosensory signaling via phosphorelay pathway"/>
    <property type="evidence" value="ECO:0007669"/>
    <property type="project" value="TreeGrafter"/>
</dbReference>
<dbReference type="RefSeq" id="WP_093390877.1">
    <property type="nucleotide sequence ID" value="NZ_FOTW01000037.1"/>
</dbReference>
<dbReference type="PANTHER" id="PTHR42878:SF7">
    <property type="entry name" value="SENSOR HISTIDINE KINASE GLRK"/>
    <property type="match status" value="1"/>
</dbReference>
<evidence type="ECO:0000313" key="11">
    <source>
        <dbReference type="Proteomes" id="UP000199470"/>
    </source>
</evidence>
<dbReference type="InterPro" id="IPR003594">
    <property type="entry name" value="HATPase_dom"/>
</dbReference>
<keyword evidence="8" id="KW-0812">Transmembrane</keyword>
<evidence type="ECO:0000256" key="6">
    <source>
        <dbReference type="ARBA" id="ARBA00022840"/>
    </source>
</evidence>
<keyword evidence="8" id="KW-1133">Transmembrane helix</keyword>
<dbReference type="GO" id="GO:0000156">
    <property type="term" value="F:phosphorelay response regulator activity"/>
    <property type="evidence" value="ECO:0007669"/>
    <property type="project" value="TreeGrafter"/>
</dbReference>
<evidence type="ECO:0000256" key="3">
    <source>
        <dbReference type="ARBA" id="ARBA00022679"/>
    </source>
</evidence>
<feature type="transmembrane region" description="Helical" evidence="8">
    <location>
        <begin position="32"/>
        <end position="54"/>
    </location>
</feature>
<keyword evidence="4" id="KW-0547">Nucleotide-binding</keyword>
<gene>
    <name evidence="10" type="ORF">SAMN02982985_05494</name>
</gene>
<dbReference type="AlphaFoldDB" id="A0A1I4U4X5"/>
<dbReference type="Gene3D" id="3.30.565.10">
    <property type="entry name" value="Histidine kinase-like ATPase, C-terminal domain"/>
    <property type="match status" value="1"/>
</dbReference>
<dbReference type="PROSITE" id="PS50109">
    <property type="entry name" value="HIS_KIN"/>
    <property type="match status" value="1"/>
</dbReference>
<organism evidence="10 11">
    <name type="scientific">Rugamonas rubra</name>
    <dbReference type="NCBI Taxonomy" id="758825"/>
    <lineage>
        <taxon>Bacteria</taxon>
        <taxon>Pseudomonadati</taxon>
        <taxon>Pseudomonadota</taxon>
        <taxon>Betaproteobacteria</taxon>
        <taxon>Burkholderiales</taxon>
        <taxon>Oxalobacteraceae</taxon>
        <taxon>Telluria group</taxon>
        <taxon>Rugamonas</taxon>
    </lineage>
</organism>
<dbReference type="CDD" id="cd00075">
    <property type="entry name" value="HATPase"/>
    <property type="match status" value="1"/>
</dbReference>
<evidence type="ECO:0000256" key="7">
    <source>
        <dbReference type="ARBA" id="ARBA00023012"/>
    </source>
</evidence>
<dbReference type="SMART" id="SM00387">
    <property type="entry name" value="HATPase_c"/>
    <property type="match status" value="1"/>
</dbReference>
<comment type="catalytic activity">
    <reaction evidence="1">
        <text>ATP + protein L-histidine = ADP + protein N-phospho-L-histidine.</text>
        <dbReference type="EC" id="2.7.13.3"/>
    </reaction>
</comment>
<dbReference type="InterPro" id="IPR004358">
    <property type="entry name" value="Sig_transdc_His_kin-like_C"/>
</dbReference>
<dbReference type="InterPro" id="IPR036097">
    <property type="entry name" value="HisK_dim/P_sf"/>
</dbReference>
<dbReference type="PRINTS" id="PR00344">
    <property type="entry name" value="BCTRLSENSOR"/>
</dbReference>
<keyword evidence="7" id="KW-0902">Two-component regulatory system</keyword>
<dbReference type="EC" id="2.7.13.3" evidence="2"/>
<dbReference type="GO" id="GO:0030295">
    <property type="term" value="F:protein kinase activator activity"/>
    <property type="evidence" value="ECO:0007669"/>
    <property type="project" value="TreeGrafter"/>
</dbReference>
<dbReference type="Proteomes" id="UP000199470">
    <property type="component" value="Unassembled WGS sequence"/>
</dbReference>
<keyword evidence="5 10" id="KW-0418">Kinase</keyword>
<feature type="transmembrane region" description="Helical" evidence="8">
    <location>
        <begin position="60"/>
        <end position="79"/>
    </location>
</feature>
<evidence type="ECO:0000256" key="1">
    <source>
        <dbReference type="ARBA" id="ARBA00000085"/>
    </source>
</evidence>
<dbReference type="STRING" id="758825.SAMN02982985_05494"/>
<keyword evidence="8" id="KW-0472">Membrane</keyword>
<dbReference type="EMBL" id="FOTW01000037">
    <property type="protein sequence ID" value="SFM84068.1"/>
    <property type="molecule type" value="Genomic_DNA"/>
</dbReference>
<dbReference type="SUPFAM" id="SSF47384">
    <property type="entry name" value="Homodimeric domain of signal transducing histidine kinase"/>
    <property type="match status" value="1"/>
</dbReference>
<dbReference type="InterPro" id="IPR005467">
    <property type="entry name" value="His_kinase_dom"/>
</dbReference>
<accession>A0A1I4U4X5</accession>
<evidence type="ECO:0000256" key="5">
    <source>
        <dbReference type="ARBA" id="ARBA00022777"/>
    </source>
</evidence>
<dbReference type="Pfam" id="PF02518">
    <property type="entry name" value="HATPase_c"/>
    <property type="match status" value="1"/>
</dbReference>
<sequence length="468" mass="50080">MAGAEQQQQPRPAAGAKGGASKGIRLSLLTRWSALVGTLLTVGILVALALTRLLPQRPGLVLALCLLCVLPLAVITIRAQLAPILSLFRALTGTVTSYQDGDFSFSLHWPQNDELSDLVAAHNALGAVLRQQRLELVQRELLLDTMVQNTPVAMLLVSEGGPVVYANVAARQLLNQGRKLEGHRLAAVLAQAAPALNEALARGGDGLFTNGAGLGTEAGAEEEVFHLARRSFNLNGRKHELLLLRQLTLELRRQEVQTWKKVIRVISHELNNSLAPLTSLAHSGAELVRRGQTARLPQILATIEERSRHLESFILGYARFAKLPAPRPEWQDWGAFVGHLAAQVEFALAGALPAEPAAFDAAQLEQALLNLLKNAHESGSPAGAVRLAVRRLQDGLRIEVHDRGPGMSETVLTNALVPFYSTKRSGTGLGLALAREIAEAHGGRITLANRAGGGLTVALILPLSVSCN</sequence>
<evidence type="ECO:0000256" key="8">
    <source>
        <dbReference type="SAM" id="Phobius"/>
    </source>
</evidence>
<keyword evidence="6" id="KW-0067">ATP-binding</keyword>
<dbReference type="InterPro" id="IPR050351">
    <property type="entry name" value="BphY/WalK/GraS-like"/>
</dbReference>
<keyword evidence="3" id="KW-0808">Transferase</keyword>
<protein>
    <recommendedName>
        <fullName evidence="2">histidine kinase</fullName>
        <ecNumber evidence="2">2.7.13.3</ecNumber>
    </recommendedName>
</protein>
<reference evidence="10 11" key="1">
    <citation type="submission" date="2016-10" db="EMBL/GenBank/DDBJ databases">
        <authorList>
            <person name="de Groot N.N."/>
        </authorList>
    </citation>
    <scope>NUCLEOTIDE SEQUENCE [LARGE SCALE GENOMIC DNA]</scope>
    <source>
        <strain evidence="10 11">ATCC 43154</strain>
    </source>
</reference>
<evidence type="ECO:0000256" key="2">
    <source>
        <dbReference type="ARBA" id="ARBA00012438"/>
    </source>
</evidence>
<dbReference type="OrthoDB" id="224978at2"/>
<evidence type="ECO:0000259" key="9">
    <source>
        <dbReference type="PROSITE" id="PS50109"/>
    </source>
</evidence>